<keyword evidence="7 13" id="KW-0479">Metal-binding</keyword>
<comment type="similarity">
    <text evidence="3 13">Belongs to the dUTPase family.</text>
</comment>
<evidence type="ECO:0000313" key="15">
    <source>
        <dbReference type="EMBL" id="KAH8106319.1"/>
    </source>
</evidence>
<protein>
    <recommendedName>
        <fullName evidence="6 13">Deoxyuridine 5'-triphosphate nucleotidohydrolase</fullName>
        <shortName evidence="13">dUTPase</shortName>
        <ecNumber evidence="5 13">3.6.1.23</ecNumber>
    </recommendedName>
    <alternativeName>
        <fullName evidence="11 13">dUTP pyrophosphatase</fullName>
    </alternativeName>
</protein>
<dbReference type="EMBL" id="JAEVFJ010000003">
    <property type="protein sequence ID" value="KAH8106319.1"/>
    <property type="molecule type" value="Genomic_DNA"/>
</dbReference>
<sequence>MSDSPQLKKRKMSPEENETTVALAPVSNLLIKRHSEKARLPTRGSALSAGYDLYSAEKKTIPAHGKALIDTQISVAVPVGCYGRVAPRSGLASKFMIDTGAGVVDADYRGIVFVLLFNLSDKDFEVNEGDRVAQLIIEKIHTPEVVEVEDLDQTLRGAGGFGSTGGHGAL</sequence>
<dbReference type="SUPFAM" id="SSF51283">
    <property type="entry name" value="dUTPase-like"/>
    <property type="match status" value="1"/>
</dbReference>
<dbReference type="NCBIfam" id="NF001862">
    <property type="entry name" value="PRK00601.1"/>
    <property type="match status" value="1"/>
</dbReference>
<dbReference type="InterPro" id="IPR008181">
    <property type="entry name" value="dUTPase"/>
</dbReference>
<dbReference type="GO" id="GO:0006226">
    <property type="term" value="P:dUMP biosynthetic process"/>
    <property type="evidence" value="ECO:0007669"/>
    <property type="project" value="UniProtKB-UniRule"/>
</dbReference>
<feature type="domain" description="dUTPase-like" evidence="14">
    <location>
        <begin position="37"/>
        <end position="165"/>
    </location>
</feature>
<comment type="catalytic activity">
    <reaction evidence="12">
        <text>dUTP + H2O = dUMP + diphosphate + H(+)</text>
        <dbReference type="Rhea" id="RHEA:10248"/>
        <dbReference type="ChEBI" id="CHEBI:15377"/>
        <dbReference type="ChEBI" id="CHEBI:15378"/>
        <dbReference type="ChEBI" id="CHEBI:33019"/>
        <dbReference type="ChEBI" id="CHEBI:61555"/>
        <dbReference type="ChEBI" id="CHEBI:246422"/>
        <dbReference type="EC" id="3.6.1.23"/>
    </reaction>
    <physiologicalReaction direction="left-to-right" evidence="12">
        <dbReference type="Rhea" id="RHEA:10249"/>
    </physiologicalReaction>
</comment>
<evidence type="ECO:0000256" key="2">
    <source>
        <dbReference type="ARBA" id="ARBA00005142"/>
    </source>
</evidence>
<dbReference type="NCBIfam" id="TIGR00576">
    <property type="entry name" value="dut"/>
    <property type="match status" value="1"/>
</dbReference>
<evidence type="ECO:0000256" key="10">
    <source>
        <dbReference type="ARBA" id="ARBA00023080"/>
    </source>
</evidence>
<dbReference type="GO" id="GO:0004170">
    <property type="term" value="F:dUTP diphosphatase activity"/>
    <property type="evidence" value="ECO:0007669"/>
    <property type="project" value="UniProtKB-UniRule"/>
</dbReference>
<name>A0A8K0UWM7_9AGAR</name>
<reference evidence="15" key="1">
    <citation type="journal article" date="2021" name="New Phytol.">
        <title>Evolutionary innovations through gain and loss of genes in the ectomycorrhizal Boletales.</title>
        <authorList>
            <person name="Wu G."/>
            <person name="Miyauchi S."/>
            <person name="Morin E."/>
            <person name="Kuo A."/>
            <person name="Drula E."/>
            <person name="Varga T."/>
            <person name="Kohler A."/>
            <person name="Feng B."/>
            <person name="Cao Y."/>
            <person name="Lipzen A."/>
            <person name="Daum C."/>
            <person name="Hundley H."/>
            <person name="Pangilinan J."/>
            <person name="Johnson J."/>
            <person name="Barry K."/>
            <person name="LaButti K."/>
            <person name="Ng V."/>
            <person name="Ahrendt S."/>
            <person name="Min B."/>
            <person name="Choi I.G."/>
            <person name="Park H."/>
            <person name="Plett J.M."/>
            <person name="Magnuson J."/>
            <person name="Spatafora J.W."/>
            <person name="Nagy L.G."/>
            <person name="Henrissat B."/>
            <person name="Grigoriev I.V."/>
            <person name="Yang Z.L."/>
            <person name="Xu J."/>
            <person name="Martin F.M."/>
        </authorList>
    </citation>
    <scope>NUCLEOTIDE SEQUENCE</scope>
    <source>
        <strain evidence="15">KKN 215</strain>
    </source>
</reference>
<dbReference type="GO" id="GO:0046081">
    <property type="term" value="P:dUTP catabolic process"/>
    <property type="evidence" value="ECO:0007669"/>
    <property type="project" value="UniProtKB-UniRule"/>
</dbReference>
<comment type="caution">
    <text evidence="15">The sequence shown here is derived from an EMBL/GenBank/DDBJ whole genome shotgun (WGS) entry which is preliminary data.</text>
</comment>
<evidence type="ECO:0000256" key="3">
    <source>
        <dbReference type="ARBA" id="ARBA00006581"/>
    </source>
</evidence>
<dbReference type="EC" id="3.6.1.23" evidence="5 13"/>
<evidence type="ECO:0000313" key="16">
    <source>
        <dbReference type="Proteomes" id="UP000813824"/>
    </source>
</evidence>
<comment type="subunit">
    <text evidence="4 13">Homotrimer.</text>
</comment>
<dbReference type="OrthoDB" id="419889at2759"/>
<dbReference type="Pfam" id="PF00692">
    <property type="entry name" value="dUTPase"/>
    <property type="match status" value="1"/>
</dbReference>
<dbReference type="Gene3D" id="2.70.40.10">
    <property type="match status" value="1"/>
</dbReference>
<organism evidence="15 16">
    <name type="scientific">Cristinia sonorae</name>
    <dbReference type="NCBI Taxonomy" id="1940300"/>
    <lineage>
        <taxon>Eukaryota</taxon>
        <taxon>Fungi</taxon>
        <taxon>Dikarya</taxon>
        <taxon>Basidiomycota</taxon>
        <taxon>Agaricomycotina</taxon>
        <taxon>Agaricomycetes</taxon>
        <taxon>Agaricomycetidae</taxon>
        <taxon>Agaricales</taxon>
        <taxon>Pleurotineae</taxon>
        <taxon>Stephanosporaceae</taxon>
        <taxon>Cristinia</taxon>
    </lineage>
</organism>
<evidence type="ECO:0000259" key="14">
    <source>
        <dbReference type="Pfam" id="PF00692"/>
    </source>
</evidence>
<keyword evidence="8 13" id="KW-0378">Hydrolase</keyword>
<evidence type="ECO:0000256" key="6">
    <source>
        <dbReference type="ARBA" id="ARBA00021732"/>
    </source>
</evidence>
<evidence type="ECO:0000256" key="11">
    <source>
        <dbReference type="ARBA" id="ARBA00030698"/>
    </source>
</evidence>
<dbReference type="UniPathway" id="UPA00610">
    <property type="reaction ID" value="UER00666"/>
</dbReference>
<gene>
    <name evidence="15" type="ORF">BXZ70DRAFT_432557</name>
</gene>
<dbReference type="FunFam" id="2.70.40.10:FF:000007">
    <property type="entry name" value="dUTP pyrophosphatase"/>
    <property type="match status" value="1"/>
</dbReference>
<dbReference type="AlphaFoldDB" id="A0A8K0UWM7"/>
<dbReference type="InterPro" id="IPR029054">
    <property type="entry name" value="dUTPase-like"/>
</dbReference>
<comment type="function">
    <text evidence="13">Involved in nucleotide metabolism via production of dUMP, the immediate precursor of thymidine nucleotides, and decreases the intracellular concentration of dUTP so that uracil cannot be incorporated into DNA.</text>
</comment>
<dbReference type="GO" id="GO:0000287">
    <property type="term" value="F:magnesium ion binding"/>
    <property type="evidence" value="ECO:0007669"/>
    <property type="project" value="UniProtKB-UniRule"/>
</dbReference>
<evidence type="ECO:0000256" key="12">
    <source>
        <dbReference type="ARBA" id="ARBA00048211"/>
    </source>
</evidence>
<dbReference type="InterPro" id="IPR033704">
    <property type="entry name" value="dUTPase_trimeric"/>
</dbReference>
<comment type="pathway">
    <text evidence="2 13">Pyrimidine metabolism; dUMP biosynthesis; dUMP from dCTP (dUTP route): step 2/2.</text>
</comment>
<dbReference type="Proteomes" id="UP000813824">
    <property type="component" value="Unassembled WGS sequence"/>
</dbReference>
<evidence type="ECO:0000256" key="13">
    <source>
        <dbReference type="RuleBase" id="RU367024"/>
    </source>
</evidence>
<evidence type="ECO:0000256" key="4">
    <source>
        <dbReference type="ARBA" id="ARBA00011233"/>
    </source>
</evidence>
<evidence type="ECO:0000256" key="9">
    <source>
        <dbReference type="ARBA" id="ARBA00022842"/>
    </source>
</evidence>
<evidence type="ECO:0000256" key="7">
    <source>
        <dbReference type="ARBA" id="ARBA00022723"/>
    </source>
</evidence>
<proteinExistence type="inferred from homology"/>
<keyword evidence="9 13" id="KW-0460">Magnesium</keyword>
<keyword evidence="16" id="KW-1185">Reference proteome</keyword>
<accession>A0A8K0UWM7</accession>
<comment type="cofactor">
    <cofactor evidence="1 13">
        <name>Mg(2+)</name>
        <dbReference type="ChEBI" id="CHEBI:18420"/>
    </cofactor>
</comment>
<evidence type="ECO:0000256" key="5">
    <source>
        <dbReference type="ARBA" id="ARBA00012379"/>
    </source>
</evidence>
<evidence type="ECO:0000256" key="1">
    <source>
        <dbReference type="ARBA" id="ARBA00001946"/>
    </source>
</evidence>
<keyword evidence="10 13" id="KW-0546">Nucleotide metabolism</keyword>
<dbReference type="PANTHER" id="PTHR11241:SF0">
    <property type="entry name" value="DEOXYURIDINE 5'-TRIPHOSPHATE NUCLEOTIDOHYDROLASE"/>
    <property type="match status" value="1"/>
</dbReference>
<dbReference type="CDD" id="cd07557">
    <property type="entry name" value="trimeric_dUTPase"/>
    <property type="match status" value="1"/>
</dbReference>
<dbReference type="InterPro" id="IPR036157">
    <property type="entry name" value="dUTPase-like_sf"/>
</dbReference>
<dbReference type="PANTHER" id="PTHR11241">
    <property type="entry name" value="DEOXYURIDINE 5'-TRIPHOSPHATE NUCLEOTIDOHYDROLASE"/>
    <property type="match status" value="1"/>
</dbReference>
<evidence type="ECO:0000256" key="8">
    <source>
        <dbReference type="ARBA" id="ARBA00022801"/>
    </source>
</evidence>